<organism evidence="2 3">
    <name type="scientific">Scylla paramamosain</name>
    <name type="common">Mud crab</name>
    <dbReference type="NCBI Taxonomy" id="85552"/>
    <lineage>
        <taxon>Eukaryota</taxon>
        <taxon>Metazoa</taxon>
        <taxon>Ecdysozoa</taxon>
        <taxon>Arthropoda</taxon>
        <taxon>Crustacea</taxon>
        <taxon>Multicrustacea</taxon>
        <taxon>Malacostraca</taxon>
        <taxon>Eumalacostraca</taxon>
        <taxon>Eucarida</taxon>
        <taxon>Decapoda</taxon>
        <taxon>Pleocyemata</taxon>
        <taxon>Brachyura</taxon>
        <taxon>Eubrachyura</taxon>
        <taxon>Portunoidea</taxon>
        <taxon>Portunidae</taxon>
        <taxon>Portuninae</taxon>
        <taxon>Scylla</taxon>
    </lineage>
</organism>
<feature type="compositionally biased region" description="Basic and acidic residues" evidence="1">
    <location>
        <begin position="52"/>
        <end position="74"/>
    </location>
</feature>
<sequence>MPGFSTEDLGTTLHNTRFNNNKRKRQAMDAQETLGEKGKAKEKLTKNKKRRLESLEDCTSHEKTVTEGCAEMKHRASRREHKNQRDGNDIKGKKTMSVECFHPIMDRTKKRKRQNKDDDEKQNKRKKQDTEETENQDKKRKRQVNDDDEKQNKKRQRQVTDDDEKQDKKRKRLDTEDDEKQDRKRKRQVKDDDAKQDKKRKRLDTEDDEKQDKKRKRQVKDDDAKQDKKRKRQDAEDDEKQAKKSRGEGRRERKKGGKMDNAPAQQSPSPQHGRATTSLIFWTILKHYYAASPSPSPPPPSPVSQIHVPLDSYTAFKSL</sequence>
<accession>A0AAW0SJJ0</accession>
<keyword evidence="3" id="KW-1185">Reference proteome</keyword>
<evidence type="ECO:0000313" key="3">
    <source>
        <dbReference type="Proteomes" id="UP001487740"/>
    </source>
</evidence>
<gene>
    <name evidence="2" type="ORF">O3P69_017766</name>
</gene>
<feature type="compositionally biased region" description="Polar residues" evidence="1">
    <location>
        <begin position="8"/>
        <end position="19"/>
    </location>
</feature>
<feature type="compositionally biased region" description="Basic and acidic residues" evidence="1">
    <location>
        <begin position="240"/>
        <end position="251"/>
    </location>
</feature>
<dbReference type="AlphaFoldDB" id="A0AAW0SJJ0"/>
<protein>
    <submittedName>
        <fullName evidence="2">Uncharacterized protein</fullName>
    </submittedName>
</protein>
<evidence type="ECO:0000313" key="2">
    <source>
        <dbReference type="EMBL" id="KAK8375179.1"/>
    </source>
</evidence>
<comment type="caution">
    <text evidence="2">The sequence shown here is derived from an EMBL/GenBank/DDBJ whole genome shotgun (WGS) entry which is preliminary data.</text>
</comment>
<dbReference type="EMBL" id="JARAKH010000063">
    <property type="protein sequence ID" value="KAK8375179.1"/>
    <property type="molecule type" value="Genomic_DNA"/>
</dbReference>
<name>A0AAW0SJJ0_SCYPA</name>
<proteinExistence type="predicted"/>
<feature type="region of interest" description="Disordered" evidence="1">
    <location>
        <begin position="1"/>
        <end position="278"/>
    </location>
</feature>
<feature type="compositionally biased region" description="Basic and acidic residues" evidence="1">
    <location>
        <begin position="34"/>
        <end position="45"/>
    </location>
</feature>
<evidence type="ECO:0000256" key="1">
    <source>
        <dbReference type="SAM" id="MobiDB-lite"/>
    </source>
</evidence>
<feature type="compositionally biased region" description="Polar residues" evidence="1">
    <location>
        <begin position="263"/>
        <end position="278"/>
    </location>
</feature>
<reference evidence="2 3" key="1">
    <citation type="submission" date="2023-03" db="EMBL/GenBank/DDBJ databases">
        <title>High-quality genome of Scylla paramamosain provides insights in environmental adaptation.</title>
        <authorList>
            <person name="Zhang L."/>
        </authorList>
    </citation>
    <scope>NUCLEOTIDE SEQUENCE [LARGE SCALE GENOMIC DNA]</scope>
    <source>
        <strain evidence="2">LZ_2023a</strain>
        <tissue evidence="2">Muscle</tissue>
    </source>
</reference>
<feature type="compositionally biased region" description="Basic and acidic residues" evidence="1">
    <location>
        <begin position="83"/>
        <end position="92"/>
    </location>
</feature>
<dbReference type="Proteomes" id="UP001487740">
    <property type="component" value="Unassembled WGS sequence"/>
</dbReference>